<dbReference type="EC" id="2.7.1.175" evidence="4"/>
<dbReference type="Pfam" id="PF18085">
    <property type="entry name" value="Mak_N_cap"/>
    <property type="match status" value="1"/>
</dbReference>
<keyword evidence="6" id="KW-0321">Glycogen metabolism</keyword>
<reference evidence="16" key="2">
    <citation type="submission" date="2022-09" db="EMBL/GenBank/DDBJ databases">
        <title>Biosynthetic gene clusters of Dactylosporangioum fulvum.</title>
        <authorList>
            <person name="Caradec T."/>
        </authorList>
    </citation>
    <scope>NUCLEOTIDE SEQUENCE</scope>
    <source>
        <strain evidence="16">NRRL B-16292</strain>
    </source>
</reference>
<reference evidence="16" key="1">
    <citation type="submission" date="2021-04" db="EMBL/GenBank/DDBJ databases">
        <authorList>
            <person name="Hartkoorn R.C."/>
            <person name="Beaudoing E."/>
            <person name="Hot D."/>
        </authorList>
    </citation>
    <scope>NUCLEOTIDE SEQUENCE</scope>
    <source>
        <strain evidence="16">NRRL B-16292</strain>
    </source>
</reference>
<dbReference type="Gene3D" id="3.90.1200.10">
    <property type="match status" value="1"/>
</dbReference>
<keyword evidence="7" id="KW-0808">Transferase</keyword>
<evidence type="ECO:0000256" key="12">
    <source>
        <dbReference type="ARBA" id="ARBA00023277"/>
    </source>
</evidence>
<evidence type="ECO:0000256" key="4">
    <source>
        <dbReference type="ARBA" id="ARBA00011962"/>
    </source>
</evidence>
<evidence type="ECO:0000256" key="7">
    <source>
        <dbReference type="ARBA" id="ARBA00022679"/>
    </source>
</evidence>
<keyword evidence="10" id="KW-0067">ATP-binding</keyword>
<comment type="subunit">
    <text evidence="3">Monomer.</text>
</comment>
<keyword evidence="12" id="KW-0119">Carbohydrate metabolism</keyword>
<keyword evidence="17" id="KW-1185">Reference proteome</keyword>
<evidence type="ECO:0000256" key="1">
    <source>
        <dbReference type="ARBA" id="ARBA00004964"/>
    </source>
</evidence>
<keyword evidence="9" id="KW-0418">Kinase</keyword>
<organism evidence="16 17">
    <name type="scientific">Dactylosporangium fulvum</name>
    <dbReference type="NCBI Taxonomy" id="53359"/>
    <lineage>
        <taxon>Bacteria</taxon>
        <taxon>Bacillati</taxon>
        <taxon>Actinomycetota</taxon>
        <taxon>Actinomycetes</taxon>
        <taxon>Micromonosporales</taxon>
        <taxon>Micromonosporaceae</taxon>
        <taxon>Dactylosporangium</taxon>
    </lineage>
</organism>
<gene>
    <name evidence="16" type="ORF">Dfulv_18125</name>
</gene>
<feature type="domain" description="Maltokinase N-terminal cap" evidence="15">
    <location>
        <begin position="9"/>
        <end position="89"/>
    </location>
</feature>
<name>A0ABY5W986_9ACTN</name>
<comment type="similarity">
    <text evidence="2">Belongs to the aminoglycoside phosphotransferase family.</text>
</comment>
<dbReference type="SUPFAM" id="SSF56112">
    <property type="entry name" value="Protein kinase-like (PK-like)"/>
    <property type="match status" value="1"/>
</dbReference>
<sequence>MTSLPFTDWLPHQRWYAGRNRILAAVEPTAVTPLPDGLDHVLLDARYEDGGTERYQVFVGWDLNVAAELSAAAFIGSEGDRAGSDALYDEHSAQRLLALIDTGAVVDGLRFAPEPGVALPVDAPARVSGAEQSNTSVVFDNAAILKVFRRVAAGINPDLELNRVLARAGCPNVARLLGAIESSTDDGEPVTLAMVTEYAQNSAEGWAMAAASARDLFAEHDLNPDEVGGDFAGESMRLGEAVAHVHRTLAQELGTRTAPPPTEAMLARLEAAAQTVPELSRLLPGIRAMLRTFGDGPVGTQRIHGDLHLGQVLRTPESWLLIDFEGEPGVPVEERRRPDSVLRDIAGMLRSYEYAAYHLLVGQEDDEELAERARQWVDRNRDAFCDGYAAAAGYDPRDDQALLCAYELDKAVYETAYESRHRPTWLRIPLQSIERMVNGSDLSAGR</sequence>
<dbReference type="RefSeq" id="WP_259864741.1">
    <property type="nucleotide sequence ID" value="NZ_BAAAST010000046.1"/>
</dbReference>
<comment type="catalytic activity">
    <reaction evidence="14">
        <text>D-maltose + ATP = alpha-maltose 1-phosphate + ADP + H(+)</text>
        <dbReference type="Rhea" id="RHEA:31915"/>
        <dbReference type="ChEBI" id="CHEBI:15378"/>
        <dbReference type="ChEBI" id="CHEBI:17306"/>
        <dbReference type="ChEBI" id="CHEBI:30616"/>
        <dbReference type="ChEBI" id="CHEBI:63576"/>
        <dbReference type="ChEBI" id="CHEBI:456216"/>
        <dbReference type="EC" id="2.7.1.175"/>
    </reaction>
</comment>
<dbReference type="InterPro" id="IPR011009">
    <property type="entry name" value="Kinase-like_dom_sf"/>
</dbReference>
<evidence type="ECO:0000256" key="14">
    <source>
        <dbReference type="ARBA" id="ARBA00049067"/>
    </source>
</evidence>
<evidence type="ECO:0000259" key="15">
    <source>
        <dbReference type="Pfam" id="PF18085"/>
    </source>
</evidence>
<proteinExistence type="inferred from homology"/>
<evidence type="ECO:0000256" key="8">
    <source>
        <dbReference type="ARBA" id="ARBA00022741"/>
    </source>
</evidence>
<evidence type="ECO:0000256" key="11">
    <source>
        <dbReference type="ARBA" id="ARBA00023056"/>
    </source>
</evidence>
<evidence type="ECO:0000313" key="17">
    <source>
        <dbReference type="Proteomes" id="UP001059617"/>
    </source>
</evidence>
<evidence type="ECO:0000256" key="5">
    <source>
        <dbReference type="ARBA" id="ARBA00013882"/>
    </source>
</evidence>
<evidence type="ECO:0000256" key="3">
    <source>
        <dbReference type="ARBA" id="ARBA00011245"/>
    </source>
</evidence>
<accession>A0ABY5W986</accession>
<comment type="pathway">
    <text evidence="1">Glycan biosynthesis; glycogen biosynthesis.</text>
</comment>
<keyword evidence="8" id="KW-0547">Nucleotide-binding</keyword>
<dbReference type="EMBL" id="CP073720">
    <property type="protein sequence ID" value="UWP86049.1"/>
    <property type="molecule type" value="Genomic_DNA"/>
</dbReference>
<evidence type="ECO:0000256" key="2">
    <source>
        <dbReference type="ARBA" id="ARBA00006219"/>
    </source>
</evidence>
<dbReference type="Proteomes" id="UP001059617">
    <property type="component" value="Chromosome"/>
</dbReference>
<evidence type="ECO:0000256" key="13">
    <source>
        <dbReference type="ARBA" id="ARBA00031251"/>
    </source>
</evidence>
<protein>
    <recommendedName>
        <fullName evidence="5">Maltokinase</fullName>
        <ecNumber evidence="4">2.7.1.175</ecNumber>
    </recommendedName>
    <alternativeName>
        <fullName evidence="13">Maltose-1-phosphate synthase</fullName>
    </alternativeName>
</protein>
<evidence type="ECO:0000313" key="16">
    <source>
        <dbReference type="EMBL" id="UWP86049.1"/>
    </source>
</evidence>
<dbReference type="InterPro" id="IPR040999">
    <property type="entry name" value="Mak_N_cap"/>
</dbReference>
<evidence type="ECO:0000256" key="9">
    <source>
        <dbReference type="ARBA" id="ARBA00022777"/>
    </source>
</evidence>
<evidence type="ECO:0000256" key="6">
    <source>
        <dbReference type="ARBA" id="ARBA00022600"/>
    </source>
</evidence>
<evidence type="ECO:0000256" key="10">
    <source>
        <dbReference type="ARBA" id="ARBA00022840"/>
    </source>
</evidence>
<keyword evidence="11" id="KW-0320">Glycogen biosynthesis</keyword>